<accession>A0A6N9TMS4</accession>
<evidence type="ECO:0000313" key="3">
    <source>
        <dbReference type="EMBL" id="NDY42545.1"/>
    </source>
</evidence>
<keyword evidence="4" id="KW-1185">Reference proteome</keyword>
<sequence>MTDNEHDRSAGPGPLGTGDEDVTGEAAPATRRVRLVAVRRRPGWPPAHYEAGDLDLTPGEWVVVPTDHGPEVGVVAGRPLEVELPAGAPLARVERLASTREIDLYYQNLEAEKEAREVCRERVRALGLAMKLVQVERYFDGSKVVFAYSAEGRVDFRQLVRDLVRALHTRVEMRQIGIRHEAKAVGGVGHCGRVLCCAGFLGTFDPVSIRMAKAQNLPLNPGKISGRCGRLLCCLNYEYETYRDLRKGMPKMGRRCLTPAGEGKVIRQDVLQQTLKVLLPDGSQVEYTLDELRRFQNGEPPPPPPSPE</sequence>
<comment type="caution">
    <text evidence="3">The sequence shown here is derived from an EMBL/GenBank/DDBJ whole genome shotgun (WGS) entry which is preliminary data.</text>
</comment>
<dbReference type="InterPro" id="IPR047767">
    <property type="entry name" value="PSP1-like"/>
</dbReference>
<dbReference type="PROSITE" id="PS51411">
    <property type="entry name" value="PSP1_C"/>
    <property type="match status" value="1"/>
</dbReference>
<name>A0A6N9TMS4_DISTH</name>
<feature type="region of interest" description="Disordered" evidence="1">
    <location>
        <begin position="1"/>
        <end position="28"/>
    </location>
</feature>
<evidence type="ECO:0000256" key="1">
    <source>
        <dbReference type="SAM" id="MobiDB-lite"/>
    </source>
</evidence>
<dbReference type="InterPro" id="IPR007557">
    <property type="entry name" value="PSP1_C"/>
</dbReference>
<protein>
    <submittedName>
        <fullName evidence="3">Stage 0 sporulation family protein</fullName>
    </submittedName>
</protein>
<dbReference type="AlphaFoldDB" id="A0A6N9TMS4"/>
<gene>
    <name evidence="3" type="ORF">G3N55_06780</name>
</gene>
<reference evidence="3 4" key="1">
    <citation type="submission" date="2020-02" db="EMBL/GenBank/DDBJ databases">
        <title>Comparative genomics of sulfur disproportionating microorganisms.</title>
        <authorList>
            <person name="Ward L.M."/>
            <person name="Bertran E."/>
            <person name="Johnston D.T."/>
        </authorList>
    </citation>
    <scope>NUCLEOTIDE SEQUENCE [LARGE SCALE GENOMIC DNA]</scope>
    <source>
        <strain evidence="3 4">DSM 100025</strain>
    </source>
</reference>
<dbReference type="Proteomes" id="UP000469346">
    <property type="component" value="Unassembled WGS sequence"/>
</dbReference>
<feature type="non-terminal residue" evidence="3">
    <location>
        <position position="308"/>
    </location>
</feature>
<dbReference type="GO" id="GO:0005737">
    <property type="term" value="C:cytoplasm"/>
    <property type="evidence" value="ECO:0007669"/>
    <property type="project" value="TreeGrafter"/>
</dbReference>
<dbReference type="EMBL" id="JAAGRR010000065">
    <property type="protein sequence ID" value="NDY42545.1"/>
    <property type="molecule type" value="Genomic_DNA"/>
</dbReference>
<dbReference type="RefSeq" id="WP_163298683.1">
    <property type="nucleotide sequence ID" value="NZ_JAAGRR010000065.1"/>
</dbReference>
<proteinExistence type="predicted"/>
<evidence type="ECO:0000259" key="2">
    <source>
        <dbReference type="PROSITE" id="PS51411"/>
    </source>
</evidence>
<dbReference type="NCBIfam" id="NF041131">
    <property type="entry name" value="RicT_YaaT_fam"/>
    <property type="match status" value="1"/>
</dbReference>
<dbReference type="PANTHER" id="PTHR43830:SF3">
    <property type="entry name" value="PROTEIN PSP1"/>
    <property type="match status" value="1"/>
</dbReference>
<feature type="domain" description="PSP1 C-terminal" evidence="2">
    <location>
        <begin position="91"/>
        <end position="176"/>
    </location>
</feature>
<dbReference type="Pfam" id="PF04468">
    <property type="entry name" value="PSP1"/>
    <property type="match status" value="1"/>
</dbReference>
<evidence type="ECO:0000313" key="4">
    <source>
        <dbReference type="Proteomes" id="UP000469346"/>
    </source>
</evidence>
<dbReference type="PANTHER" id="PTHR43830">
    <property type="entry name" value="PROTEIN PSP1"/>
    <property type="match status" value="1"/>
</dbReference>
<organism evidence="3 4">
    <name type="scientific">Dissulfurirhabdus thermomarina</name>
    <dbReference type="NCBI Taxonomy" id="1765737"/>
    <lineage>
        <taxon>Bacteria</taxon>
        <taxon>Deltaproteobacteria</taxon>
        <taxon>Dissulfurirhabdaceae</taxon>
        <taxon>Dissulfurirhabdus</taxon>
    </lineage>
</organism>